<dbReference type="Proteomes" id="UP000319094">
    <property type="component" value="Unassembled WGS sequence"/>
</dbReference>
<reference evidence="4 5" key="1">
    <citation type="submission" date="2019-06" db="EMBL/GenBank/DDBJ databases">
        <title>Sequencing the genomes of 1000 actinobacteria strains.</title>
        <authorList>
            <person name="Klenk H.-P."/>
        </authorList>
    </citation>
    <scope>NUCLEOTIDE SEQUENCE [LARGE SCALE GENOMIC DNA]</scope>
    <source>
        <strain evidence="4 5">DSM 8803</strain>
    </source>
</reference>
<dbReference type="GO" id="GO:0016747">
    <property type="term" value="F:acyltransferase activity, transferring groups other than amino-acyl groups"/>
    <property type="evidence" value="ECO:0007669"/>
    <property type="project" value="InterPro"/>
</dbReference>
<protein>
    <submittedName>
        <fullName evidence="4">Acetyltransferase (GNAT) family protein</fullName>
    </submittedName>
</protein>
<evidence type="ECO:0000259" key="3">
    <source>
        <dbReference type="PROSITE" id="PS51186"/>
    </source>
</evidence>
<evidence type="ECO:0000313" key="4">
    <source>
        <dbReference type="EMBL" id="TQL40634.1"/>
    </source>
</evidence>
<sequence>MHSRPGPVATPGEPIVWRAMRRSDAGGLHWLLAEAGQVDDPAHSVSRREVARGMRAPRFSPRVDGVVGVARSGAIVAAASARLGAEPERSTLAGVEPHREVALDATVHPAWRGRGVGRRLLAWQVARGGRLLEGARSAFPGRVVVGAREANVQTVALLEAAGFHRARSWLTLDRSAACPPPHRGLPAGMRLERLRLGLSEATRVALNDAFRDHWGFAPLSRTEWRRDSSGDFAPKLSRLVVSGRGTRQSPIRVEAFALTELPRRDWVRTGGPFGYIETVGVVRGSRGLGLSTIVVAEALRAYGRAGLLRAELDVDATNPSGALGMYERLGFRERDRAVTYALTP</sequence>
<gene>
    <name evidence="4" type="ORF">FB468_3155</name>
</gene>
<dbReference type="RefSeq" id="WP_141888666.1">
    <property type="nucleotide sequence ID" value="NZ_BAAAUY010000023.1"/>
</dbReference>
<proteinExistence type="predicted"/>
<dbReference type="EMBL" id="VFON01000002">
    <property type="protein sequence ID" value="TQL40634.1"/>
    <property type="molecule type" value="Genomic_DNA"/>
</dbReference>
<dbReference type="Gene3D" id="3.40.630.30">
    <property type="match status" value="1"/>
</dbReference>
<comment type="caution">
    <text evidence="4">The sequence shown here is derived from an EMBL/GenBank/DDBJ whole genome shotgun (WGS) entry which is preliminary data.</text>
</comment>
<dbReference type="Pfam" id="PF00583">
    <property type="entry name" value="Acetyltransf_1"/>
    <property type="match status" value="1"/>
</dbReference>
<dbReference type="SUPFAM" id="SSF55729">
    <property type="entry name" value="Acyl-CoA N-acyltransferases (Nat)"/>
    <property type="match status" value="2"/>
</dbReference>
<accession>A0A542XXS6</accession>
<keyword evidence="5" id="KW-1185">Reference proteome</keyword>
<name>A0A542XXS6_9MICO</name>
<dbReference type="InterPro" id="IPR050680">
    <property type="entry name" value="YpeA/RimI_acetyltransf"/>
</dbReference>
<dbReference type="InterPro" id="IPR000182">
    <property type="entry name" value="GNAT_dom"/>
</dbReference>
<evidence type="ECO:0000256" key="1">
    <source>
        <dbReference type="ARBA" id="ARBA00022679"/>
    </source>
</evidence>
<dbReference type="OrthoDB" id="9799092at2"/>
<dbReference type="PROSITE" id="PS51186">
    <property type="entry name" value="GNAT"/>
    <property type="match status" value="2"/>
</dbReference>
<feature type="domain" description="N-acetyltransferase" evidence="3">
    <location>
        <begin position="15"/>
        <end position="192"/>
    </location>
</feature>
<keyword evidence="2" id="KW-0012">Acyltransferase</keyword>
<dbReference type="AlphaFoldDB" id="A0A542XXS6"/>
<dbReference type="InterPro" id="IPR016181">
    <property type="entry name" value="Acyl_CoA_acyltransferase"/>
</dbReference>
<evidence type="ECO:0000313" key="5">
    <source>
        <dbReference type="Proteomes" id="UP000319094"/>
    </source>
</evidence>
<organism evidence="4 5">
    <name type="scientific">Leucobacter komagatae</name>
    <dbReference type="NCBI Taxonomy" id="55969"/>
    <lineage>
        <taxon>Bacteria</taxon>
        <taxon>Bacillati</taxon>
        <taxon>Actinomycetota</taxon>
        <taxon>Actinomycetes</taxon>
        <taxon>Micrococcales</taxon>
        <taxon>Microbacteriaceae</taxon>
        <taxon>Leucobacter</taxon>
    </lineage>
</organism>
<evidence type="ECO:0000256" key="2">
    <source>
        <dbReference type="ARBA" id="ARBA00023315"/>
    </source>
</evidence>
<dbReference type="PANTHER" id="PTHR43420">
    <property type="entry name" value="ACETYLTRANSFERASE"/>
    <property type="match status" value="1"/>
</dbReference>
<feature type="domain" description="N-acetyltransferase" evidence="3">
    <location>
        <begin position="189"/>
        <end position="344"/>
    </location>
</feature>
<keyword evidence="1 4" id="KW-0808">Transferase</keyword>